<dbReference type="Pfam" id="PF12846">
    <property type="entry name" value="AAA_10"/>
    <property type="match status" value="1"/>
</dbReference>
<accession>A0A7Y4KV56</accession>
<comment type="caution">
    <text evidence="1">The sequence shown here is derived from an EMBL/GenBank/DDBJ whole genome shotgun (WGS) entry which is preliminary data.</text>
</comment>
<evidence type="ECO:0000313" key="1">
    <source>
        <dbReference type="EMBL" id="NOK39885.1"/>
    </source>
</evidence>
<dbReference type="SUPFAM" id="SSF52540">
    <property type="entry name" value="P-loop containing nucleoside triphosphate hydrolases"/>
    <property type="match status" value="1"/>
</dbReference>
<dbReference type="Proteomes" id="UP000563426">
    <property type="component" value="Unassembled WGS sequence"/>
</dbReference>
<gene>
    <name evidence="1" type="ORF">HMI49_42705</name>
</gene>
<keyword evidence="2" id="KW-1185">Reference proteome</keyword>
<protein>
    <submittedName>
        <fullName evidence="1">Uncharacterized protein</fullName>
    </submittedName>
</protein>
<sequence>MRNGFRIATNITTGRFQPVYINLAALAEADFSGSVACIGELGSGKSVAMKTIASNMIDRGAQLVAVDHSANHEWAALAHDLTRANVVDFDTATVSVDPFKLFHGDKKQIRYMATTFLTALL</sequence>
<dbReference type="RefSeq" id="WP_171439308.1">
    <property type="nucleotide sequence ID" value="NZ_JABFJV010000679.1"/>
</dbReference>
<reference evidence="1 2" key="1">
    <citation type="submission" date="2020-05" db="EMBL/GenBank/DDBJ databases">
        <authorList>
            <person name="Whitworth D."/>
        </authorList>
    </citation>
    <scope>NUCLEOTIDE SEQUENCE [LARGE SCALE GENOMIC DNA]</scope>
    <source>
        <strain evidence="1 2">AB043B</strain>
    </source>
</reference>
<dbReference type="EMBL" id="JABFJV010000679">
    <property type="protein sequence ID" value="NOK39885.1"/>
    <property type="molecule type" value="Genomic_DNA"/>
</dbReference>
<proteinExistence type="predicted"/>
<dbReference type="AlphaFoldDB" id="A0A7Y4KV56"/>
<evidence type="ECO:0000313" key="2">
    <source>
        <dbReference type="Proteomes" id="UP000563426"/>
    </source>
</evidence>
<dbReference type="Gene3D" id="3.40.50.300">
    <property type="entry name" value="P-loop containing nucleotide triphosphate hydrolases"/>
    <property type="match status" value="1"/>
</dbReference>
<dbReference type="InterPro" id="IPR027417">
    <property type="entry name" value="P-loop_NTPase"/>
</dbReference>
<name>A0A7Y4KV56_9BACT</name>
<organism evidence="1 2">
    <name type="scientific">Corallococcus exercitus</name>
    <dbReference type="NCBI Taxonomy" id="2316736"/>
    <lineage>
        <taxon>Bacteria</taxon>
        <taxon>Pseudomonadati</taxon>
        <taxon>Myxococcota</taxon>
        <taxon>Myxococcia</taxon>
        <taxon>Myxococcales</taxon>
        <taxon>Cystobacterineae</taxon>
        <taxon>Myxococcaceae</taxon>
        <taxon>Corallococcus</taxon>
    </lineage>
</organism>
<feature type="non-terminal residue" evidence="1">
    <location>
        <position position="121"/>
    </location>
</feature>